<dbReference type="eggNOG" id="KOG0158">
    <property type="taxonomic scope" value="Eukaryota"/>
</dbReference>
<comment type="subcellular location">
    <subcellularLocation>
        <location evidence="3">Endoplasmic reticulum membrane</location>
        <topology evidence="3">Peripheral membrane protein</topology>
    </subcellularLocation>
    <subcellularLocation>
        <location evidence="2">Microsome membrane</location>
        <topology evidence="2">Peripheral membrane protein</topology>
    </subcellularLocation>
</comment>
<dbReference type="PRINTS" id="PR00385">
    <property type="entry name" value="P450"/>
</dbReference>
<dbReference type="Pfam" id="PF00067">
    <property type="entry name" value="p450"/>
    <property type="match status" value="1"/>
</dbReference>
<accession>D7EJB0</accession>
<evidence type="ECO:0000256" key="4">
    <source>
        <dbReference type="ARBA" id="ARBA00010617"/>
    </source>
</evidence>
<dbReference type="InterPro" id="IPR050476">
    <property type="entry name" value="Insect_CytP450_Detox"/>
</dbReference>
<organism evidence="15 16">
    <name type="scientific">Tribolium castaneum</name>
    <name type="common">Red flour beetle</name>
    <dbReference type="NCBI Taxonomy" id="7070"/>
    <lineage>
        <taxon>Eukaryota</taxon>
        <taxon>Metazoa</taxon>
        <taxon>Ecdysozoa</taxon>
        <taxon>Arthropoda</taxon>
        <taxon>Hexapoda</taxon>
        <taxon>Insecta</taxon>
        <taxon>Pterygota</taxon>
        <taxon>Neoptera</taxon>
        <taxon>Endopterygota</taxon>
        <taxon>Coleoptera</taxon>
        <taxon>Polyphaga</taxon>
        <taxon>Cucujiformia</taxon>
        <taxon>Tenebrionidae</taxon>
        <taxon>Tenebrionidae incertae sedis</taxon>
        <taxon>Tribolium</taxon>
    </lineage>
</organism>
<dbReference type="GO" id="GO:0005506">
    <property type="term" value="F:iron ion binding"/>
    <property type="evidence" value="ECO:0007669"/>
    <property type="project" value="InterPro"/>
</dbReference>
<evidence type="ECO:0000256" key="9">
    <source>
        <dbReference type="ARBA" id="ARBA00023002"/>
    </source>
</evidence>
<evidence type="ECO:0000313" key="16">
    <source>
        <dbReference type="Proteomes" id="UP000007266"/>
    </source>
</evidence>
<keyword evidence="6 13" id="KW-0479">Metal-binding</keyword>
<dbReference type="HOGENOM" id="CLU_001570_5_2_1"/>
<keyword evidence="7" id="KW-0256">Endoplasmic reticulum</keyword>
<evidence type="ECO:0000256" key="8">
    <source>
        <dbReference type="ARBA" id="ARBA00022848"/>
    </source>
</evidence>
<reference evidence="15 16" key="1">
    <citation type="journal article" date="2008" name="Nature">
        <title>The genome of the model beetle and pest Tribolium castaneum.</title>
        <authorList>
            <consortium name="Tribolium Genome Sequencing Consortium"/>
            <person name="Richards S."/>
            <person name="Gibbs R.A."/>
            <person name="Weinstock G.M."/>
            <person name="Brown S.J."/>
            <person name="Denell R."/>
            <person name="Beeman R.W."/>
            <person name="Gibbs R."/>
            <person name="Beeman R.W."/>
            <person name="Brown S.J."/>
            <person name="Bucher G."/>
            <person name="Friedrich M."/>
            <person name="Grimmelikhuijzen C.J."/>
            <person name="Klingler M."/>
            <person name="Lorenzen M."/>
            <person name="Richards S."/>
            <person name="Roth S."/>
            <person name="Schroder R."/>
            <person name="Tautz D."/>
            <person name="Zdobnov E.M."/>
            <person name="Muzny D."/>
            <person name="Gibbs R.A."/>
            <person name="Weinstock G.M."/>
            <person name="Attaway T."/>
            <person name="Bell S."/>
            <person name="Buhay C.J."/>
            <person name="Chandrabose M.N."/>
            <person name="Chavez D."/>
            <person name="Clerk-Blankenburg K.P."/>
            <person name="Cree A."/>
            <person name="Dao M."/>
            <person name="Davis C."/>
            <person name="Chacko J."/>
            <person name="Dinh H."/>
            <person name="Dugan-Rocha S."/>
            <person name="Fowler G."/>
            <person name="Garner T.T."/>
            <person name="Garnes J."/>
            <person name="Gnirke A."/>
            <person name="Hawes A."/>
            <person name="Hernandez J."/>
            <person name="Hines S."/>
            <person name="Holder M."/>
            <person name="Hume J."/>
            <person name="Jhangiani S.N."/>
            <person name="Joshi V."/>
            <person name="Khan Z.M."/>
            <person name="Jackson L."/>
            <person name="Kovar C."/>
            <person name="Kowis A."/>
            <person name="Lee S."/>
            <person name="Lewis L.R."/>
            <person name="Margolis J."/>
            <person name="Morgan M."/>
            <person name="Nazareth L.V."/>
            <person name="Nguyen N."/>
            <person name="Okwuonu G."/>
            <person name="Parker D."/>
            <person name="Richards S."/>
            <person name="Ruiz S.J."/>
            <person name="Santibanez J."/>
            <person name="Savard J."/>
            <person name="Scherer S.E."/>
            <person name="Schneider B."/>
            <person name="Sodergren E."/>
            <person name="Tautz D."/>
            <person name="Vattahil S."/>
            <person name="Villasana D."/>
            <person name="White C.S."/>
            <person name="Wright R."/>
            <person name="Park Y."/>
            <person name="Beeman R.W."/>
            <person name="Lord J."/>
            <person name="Oppert B."/>
            <person name="Lorenzen M."/>
            <person name="Brown S."/>
            <person name="Wang L."/>
            <person name="Savard J."/>
            <person name="Tautz D."/>
            <person name="Richards S."/>
            <person name="Weinstock G."/>
            <person name="Gibbs R.A."/>
            <person name="Liu Y."/>
            <person name="Worley K."/>
            <person name="Weinstock G."/>
            <person name="Elsik C.G."/>
            <person name="Reese J.T."/>
            <person name="Elhaik E."/>
            <person name="Landan G."/>
            <person name="Graur D."/>
            <person name="Arensburger P."/>
            <person name="Atkinson P."/>
            <person name="Beeman R.W."/>
            <person name="Beidler J."/>
            <person name="Brown S.J."/>
            <person name="Demuth J.P."/>
            <person name="Drury D.W."/>
            <person name="Du Y.Z."/>
            <person name="Fujiwara H."/>
            <person name="Lorenzen M."/>
            <person name="Maselli V."/>
            <person name="Osanai M."/>
            <person name="Park Y."/>
            <person name="Robertson H.M."/>
            <person name="Tu Z."/>
            <person name="Wang J.J."/>
            <person name="Wang S."/>
            <person name="Richards S."/>
            <person name="Song H."/>
            <person name="Zhang L."/>
            <person name="Sodergren E."/>
            <person name="Werner D."/>
            <person name="Stanke M."/>
            <person name="Morgenstern B."/>
            <person name="Solovyev V."/>
            <person name="Kosarev P."/>
            <person name="Brown G."/>
            <person name="Chen H.C."/>
            <person name="Ermolaeva O."/>
            <person name="Hlavina W."/>
            <person name="Kapustin Y."/>
            <person name="Kiryutin B."/>
            <person name="Kitts P."/>
            <person name="Maglott D."/>
            <person name="Pruitt K."/>
            <person name="Sapojnikov V."/>
            <person name="Souvorov A."/>
            <person name="Mackey A.J."/>
            <person name="Waterhouse R.M."/>
            <person name="Wyder S."/>
            <person name="Zdobnov E.M."/>
            <person name="Zdobnov E.M."/>
            <person name="Wyder S."/>
            <person name="Kriventseva E.V."/>
            <person name="Kadowaki T."/>
            <person name="Bork P."/>
            <person name="Aranda M."/>
            <person name="Bao R."/>
            <person name="Beermann A."/>
            <person name="Berns N."/>
            <person name="Bolognesi R."/>
            <person name="Bonneton F."/>
            <person name="Bopp D."/>
            <person name="Brown S.J."/>
            <person name="Bucher G."/>
            <person name="Butts T."/>
            <person name="Chaumot A."/>
            <person name="Denell R.E."/>
            <person name="Ferrier D.E."/>
            <person name="Friedrich M."/>
            <person name="Gordon C.M."/>
            <person name="Jindra M."/>
            <person name="Klingler M."/>
            <person name="Lan Q."/>
            <person name="Lattorff H.M."/>
            <person name="Laudet V."/>
            <person name="von Levetsow C."/>
            <person name="Liu Z."/>
            <person name="Lutz R."/>
            <person name="Lynch J.A."/>
            <person name="da Fonseca R.N."/>
            <person name="Posnien N."/>
            <person name="Reuter R."/>
            <person name="Roth S."/>
            <person name="Savard J."/>
            <person name="Schinko J.B."/>
            <person name="Schmitt C."/>
            <person name="Schoppmeier M."/>
            <person name="Schroder R."/>
            <person name="Shippy T.D."/>
            <person name="Simonnet F."/>
            <person name="Marques-Souza H."/>
            <person name="Tautz D."/>
            <person name="Tomoyasu Y."/>
            <person name="Trauner J."/>
            <person name="Van der Zee M."/>
            <person name="Vervoort M."/>
            <person name="Wittkopp N."/>
            <person name="Wimmer E.A."/>
            <person name="Yang X."/>
            <person name="Jones A.K."/>
            <person name="Sattelle D.B."/>
            <person name="Ebert P.R."/>
            <person name="Nelson D."/>
            <person name="Scott J.G."/>
            <person name="Beeman R.W."/>
            <person name="Muthukrishnan S."/>
            <person name="Kramer K.J."/>
            <person name="Arakane Y."/>
            <person name="Beeman R.W."/>
            <person name="Zhu Q."/>
            <person name="Hogenkamp D."/>
            <person name="Dixit R."/>
            <person name="Oppert B."/>
            <person name="Jiang H."/>
            <person name="Zou Z."/>
            <person name="Marshall J."/>
            <person name="Elpidina E."/>
            <person name="Vinokurov K."/>
            <person name="Oppert C."/>
            <person name="Zou Z."/>
            <person name="Evans J."/>
            <person name="Lu Z."/>
            <person name="Zhao P."/>
            <person name="Sumathipala N."/>
            <person name="Altincicek B."/>
            <person name="Vilcinskas A."/>
            <person name="Williams M."/>
            <person name="Hultmark D."/>
            <person name="Hetru C."/>
            <person name="Jiang H."/>
            <person name="Grimmelikhuijzen C.J."/>
            <person name="Hauser F."/>
            <person name="Cazzamali G."/>
            <person name="Williamson M."/>
            <person name="Park Y."/>
            <person name="Li B."/>
            <person name="Tanaka Y."/>
            <person name="Predel R."/>
            <person name="Neupert S."/>
            <person name="Schachtner J."/>
            <person name="Verleyen P."/>
            <person name="Raible F."/>
            <person name="Bork P."/>
            <person name="Friedrich M."/>
            <person name="Walden K.K."/>
            <person name="Robertson H.M."/>
            <person name="Angeli S."/>
            <person name="Foret S."/>
            <person name="Bucher G."/>
            <person name="Schuetz S."/>
            <person name="Maleszka R."/>
            <person name="Wimmer E.A."/>
            <person name="Beeman R.W."/>
            <person name="Lorenzen M."/>
            <person name="Tomoyasu Y."/>
            <person name="Miller S.C."/>
            <person name="Grossmann D."/>
            <person name="Bucher G."/>
        </authorList>
    </citation>
    <scope>NUCLEOTIDE SEQUENCE [LARGE SCALE GENOMIC DNA]</scope>
    <source>
        <strain evidence="15 16">Georgia GA2</strain>
    </source>
</reference>
<reference evidence="15 16" key="2">
    <citation type="journal article" date="2010" name="Nucleic Acids Res.">
        <title>BeetleBase in 2010: revisions to provide comprehensive genomic information for Tribolium castaneum.</title>
        <authorList>
            <person name="Kim H.S."/>
            <person name="Murphy T."/>
            <person name="Xia J."/>
            <person name="Caragea D."/>
            <person name="Park Y."/>
            <person name="Beeman R.W."/>
            <person name="Lorenzen M.D."/>
            <person name="Butcher S."/>
            <person name="Manak J.R."/>
            <person name="Brown S.J."/>
        </authorList>
    </citation>
    <scope>NUCLEOTIDE SEQUENCE [LARGE SCALE GENOMIC DNA]</scope>
    <source>
        <strain evidence="15 16">Georgia GA2</strain>
    </source>
</reference>
<evidence type="ECO:0000256" key="10">
    <source>
        <dbReference type="ARBA" id="ARBA00023004"/>
    </source>
</evidence>
<evidence type="ECO:0000256" key="6">
    <source>
        <dbReference type="ARBA" id="ARBA00022723"/>
    </source>
</evidence>
<keyword evidence="11 14" id="KW-0503">Monooxygenase</keyword>
<sequence>MILLVLSVVLLVALRIFFFWRFQYWEKLQIPYLRPYCPFGCLPNPLINKEKGGIILKRLYRNVRDKGWKHAGIFVFVTPVYLPTNLDYIKNILTKDFEHFDDRGLYYNEKDDPLSGHLINLGGPKGVTMRKKLNSLFTPSSLKMMFQTLNTSIEDLLQQIHSRNTIDIHKLFTCFTIHVIASCTLGLECNIFKEEHLLFESYANKFLVWSRGKWCLQLLAAMYIDTARKLKVRTVPKETEDFFVKIVTKNIKYREENDYFRQDMMQFFIEQKNANTMSINEIIAQCFIFFIAAYETSTTTLTFALYELAQNLDIQDRVRREITSVLLKHQKYSYEAIAEMKYLNQIVDETMRKYPPFLYVVRRCTKDYTIPGEDVTIKKGIFALISILGIHHDEEIYPNPQKFDPDRFSKENKKMRHPYAYLPFGEGPRICIGTAVGKIVTISFKITL</sequence>
<keyword evidence="9 14" id="KW-0560">Oxidoreductase</keyword>
<proteinExistence type="inferred from homology"/>
<keyword evidence="12" id="KW-0472">Membrane</keyword>
<dbReference type="PRINTS" id="PR00463">
    <property type="entry name" value="EP450I"/>
</dbReference>
<dbReference type="EMBL" id="KQ971889">
    <property type="protein sequence ID" value="EFA12638.2"/>
    <property type="molecule type" value="Genomic_DNA"/>
</dbReference>
<evidence type="ECO:0000256" key="12">
    <source>
        <dbReference type="ARBA" id="ARBA00023136"/>
    </source>
</evidence>
<keyword evidence="16" id="KW-1185">Reference proteome</keyword>
<evidence type="ECO:0000256" key="1">
    <source>
        <dbReference type="ARBA" id="ARBA00001971"/>
    </source>
</evidence>
<evidence type="ECO:0000256" key="2">
    <source>
        <dbReference type="ARBA" id="ARBA00004174"/>
    </source>
</evidence>
<dbReference type="InterPro" id="IPR001128">
    <property type="entry name" value="Cyt_P450"/>
</dbReference>
<evidence type="ECO:0000256" key="14">
    <source>
        <dbReference type="RuleBase" id="RU000461"/>
    </source>
</evidence>
<name>D7EJB0_TRICA</name>
<evidence type="ECO:0000256" key="13">
    <source>
        <dbReference type="PIRSR" id="PIRSR602401-1"/>
    </source>
</evidence>
<evidence type="ECO:0000256" key="7">
    <source>
        <dbReference type="ARBA" id="ARBA00022824"/>
    </source>
</evidence>
<dbReference type="PANTHER" id="PTHR24292:SF100">
    <property type="entry name" value="CYTOCHROME P450 6A16, ISOFORM B-RELATED"/>
    <property type="match status" value="1"/>
</dbReference>
<evidence type="ECO:0000313" key="15">
    <source>
        <dbReference type="EMBL" id="EFA12638.2"/>
    </source>
</evidence>
<keyword evidence="8" id="KW-0492">Microsome</keyword>
<dbReference type="Proteomes" id="UP000007266">
    <property type="component" value="Unassembled WGS sequence"/>
</dbReference>
<evidence type="ECO:0000256" key="3">
    <source>
        <dbReference type="ARBA" id="ARBA00004406"/>
    </source>
</evidence>
<dbReference type="InterPro" id="IPR002401">
    <property type="entry name" value="Cyt_P450_E_grp-I"/>
</dbReference>
<dbReference type="InterPro" id="IPR017972">
    <property type="entry name" value="Cyt_P450_CS"/>
</dbReference>
<dbReference type="Gene3D" id="1.10.630.10">
    <property type="entry name" value="Cytochrome P450"/>
    <property type="match status" value="1"/>
</dbReference>
<keyword evidence="10 13" id="KW-0408">Iron</keyword>
<feature type="binding site" description="axial binding residue" evidence="13">
    <location>
        <position position="431"/>
    </location>
    <ligand>
        <name>heme</name>
        <dbReference type="ChEBI" id="CHEBI:30413"/>
    </ligand>
    <ligandPart>
        <name>Fe</name>
        <dbReference type="ChEBI" id="CHEBI:18248"/>
    </ligandPart>
</feature>
<dbReference type="CDD" id="cd11056">
    <property type="entry name" value="CYP6-like"/>
    <property type="match status" value="1"/>
</dbReference>
<dbReference type="PANTHER" id="PTHR24292">
    <property type="entry name" value="CYTOCHROME P450"/>
    <property type="match status" value="1"/>
</dbReference>
<comment type="cofactor">
    <cofactor evidence="1 13">
        <name>heme</name>
        <dbReference type="ChEBI" id="CHEBI:30413"/>
    </cofactor>
</comment>
<dbReference type="GO" id="GO:0005789">
    <property type="term" value="C:endoplasmic reticulum membrane"/>
    <property type="evidence" value="ECO:0007669"/>
    <property type="project" value="UniProtKB-SubCell"/>
</dbReference>
<protein>
    <submittedName>
        <fullName evidence="15">Cytochrome P450 6BP1</fullName>
    </submittedName>
</protein>
<dbReference type="InterPro" id="IPR036396">
    <property type="entry name" value="Cyt_P450_sf"/>
</dbReference>
<dbReference type="GO" id="GO:0004497">
    <property type="term" value="F:monooxygenase activity"/>
    <property type="evidence" value="ECO:0007669"/>
    <property type="project" value="UniProtKB-KW"/>
</dbReference>
<dbReference type="SUPFAM" id="SSF48264">
    <property type="entry name" value="Cytochrome P450"/>
    <property type="match status" value="1"/>
</dbReference>
<evidence type="ECO:0000256" key="5">
    <source>
        <dbReference type="ARBA" id="ARBA00022617"/>
    </source>
</evidence>
<evidence type="ECO:0000256" key="11">
    <source>
        <dbReference type="ARBA" id="ARBA00023033"/>
    </source>
</evidence>
<dbReference type="GO" id="GO:0016705">
    <property type="term" value="F:oxidoreductase activity, acting on paired donors, with incorporation or reduction of molecular oxygen"/>
    <property type="evidence" value="ECO:0007669"/>
    <property type="project" value="InterPro"/>
</dbReference>
<dbReference type="InParanoid" id="D7EJB0"/>
<comment type="similarity">
    <text evidence="4 14">Belongs to the cytochrome P450 family.</text>
</comment>
<gene>
    <name evidence="15" type="primary">AUGUSTUS-3.0.2_10237</name>
    <name evidence="15" type="ORF">TcasGA2_TC010237</name>
</gene>
<keyword evidence="5 13" id="KW-0349">Heme</keyword>
<dbReference type="GO" id="GO:0020037">
    <property type="term" value="F:heme binding"/>
    <property type="evidence" value="ECO:0007669"/>
    <property type="project" value="InterPro"/>
</dbReference>
<dbReference type="OMA" id="ANTMSIN"/>
<dbReference type="AlphaFoldDB" id="D7EJB0"/>
<dbReference type="PROSITE" id="PS00086">
    <property type="entry name" value="CYTOCHROME_P450"/>
    <property type="match status" value="1"/>
</dbReference>